<keyword evidence="2" id="KW-1185">Reference proteome</keyword>
<proteinExistence type="predicted"/>
<dbReference type="PANTHER" id="PTHR36142">
    <property type="entry name" value="METALLO-HYDROLASE/OXIDOREDUCTASE SUPERFAMILY PROTEIN"/>
    <property type="match status" value="1"/>
</dbReference>
<dbReference type="Proteomes" id="UP000245771">
    <property type="component" value="Unassembled WGS sequence"/>
</dbReference>
<dbReference type="RefSeq" id="XP_025354477.1">
    <property type="nucleotide sequence ID" value="XM_025502717.1"/>
</dbReference>
<evidence type="ECO:0000313" key="1">
    <source>
        <dbReference type="EMBL" id="PWN34175.1"/>
    </source>
</evidence>
<protein>
    <recommendedName>
        <fullName evidence="3">Metallo-beta-lactamase domain-containing protein</fullName>
    </recommendedName>
</protein>
<evidence type="ECO:0008006" key="3">
    <source>
        <dbReference type="Google" id="ProtNLM"/>
    </source>
</evidence>
<gene>
    <name evidence="1" type="ORF">FA14DRAFT_69974</name>
</gene>
<dbReference type="GeneID" id="37024498"/>
<reference evidence="1 2" key="1">
    <citation type="journal article" date="2018" name="Mol. Biol. Evol.">
        <title>Broad Genomic Sampling Reveals a Smut Pathogenic Ancestry of the Fungal Clade Ustilaginomycotina.</title>
        <authorList>
            <person name="Kijpornyongpan T."/>
            <person name="Mondo S.J."/>
            <person name="Barry K."/>
            <person name="Sandor L."/>
            <person name="Lee J."/>
            <person name="Lipzen A."/>
            <person name="Pangilinan J."/>
            <person name="LaButti K."/>
            <person name="Hainaut M."/>
            <person name="Henrissat B."/>
            <person name="Grigoriev I.V."/>
            <person name="Spatafora J.W."/>
            <person name="Aime M.C."/>
        </authorList>
    </citation>
    <scope>NUCLEOTIDE SEQUENCE [LARGE SCALE GENOMIC DNA]</scope>
    <source>
        <strain evidence="1 2">MCA 3882</strain>
    </source>
</reference>
<dbReference type="STRING" id="1280837.A0A316VFC6"/>
<evidence type="ECO:0000313" key="2">
    <source>
        <dbReference type="Proteomes" id="UP000245771"/>
    </source>
</evidence>
<dbReference type="InParanoid" id="A0A316VFC6"/>
<organism evidence="1 2">
    <name type="scientific">Meira miltonrushii</name>
    <dbReference type="NCBI Taxonomy" id="1280837"/>
    <lineage>
        <taxon>Eukaryota</taxon>
        <taxon>Fungi</taxon>
        <taxon>Dikarya</taxon>
        <taxon>Basidiomycota</taxon>
        <taxon>Ustilaginomycotina</taxon>
        <taxon>Exobasidiomycetes</taxon>
        <taxon>Exobasidiales</taxon>
        <taxon>Brachybasidiaceae</taxon>
        <taxon>Meira</taxon>
    </lineage>
</organism>
<dbReference type="PANTHER" id="PTHR36142:SF2">
    <property type="entry name" value="METALLO-HYDROLASE_OXIDOREDUCTASE SUPERFAMILY PROTEIN"/>
    <property type="match status" value="1"/>
</dbReference>
<dbReference type="Gene3D" id="3.60.15.10">
    <property type="entry name" value="Ribonuclease Z/Hydroxyacylglutathione hydrolase-like"/>
    <property type="match status" value="1"/>
</dbReference>
<accession>A0A316VFC6</accession>
<name>A0A316VFC6_9BASI</name>
<dbReference type="OrthoDB" id="9971601at2759"/>
<dbReference type="AlphaFoldDB" id="A0A316VFC6"/>
<dbReference type="EMBL" id="KZ819604">
    <property type="protein sequence ID" value="PWN34175.1"/>
    <property type="molecule type" value="Genomic_DNA"/>
</dbReference>
<dbReference type="InterPro" id="IPR036866">
    <property type="entry name" value="RibonucZ/Hydroxyglut_hydro"/>
</dbReference>
<sequence length="359" mass="40050">MAQLRRINFDSTWLLTLPNPADHPTSTCNLLIDPWLSDAEQIDLVVSFSGQKRQTAALASSIGELESVLEQENVANSASDDRPPSNKIDAIVISHPFSDHLHPETLTDERVAERIPIFVTQDAEGALRKVLGSKGKSNSITVIKAASMDTPPGWISEKSENKNSTPLPNNMEILQALPQEKFLYFQGPAGMAWKKLHGGLIFLWRSTNAESLNSIVYSPHGLTPKSIPTWLTNKELSIQHWAILTMFDKLELPHWLSGTVNLGLAAVLEMIQGDSNTKPIYPARYIIDTHGEFKDMRGLIARLLRRYWLNTDQLIQDFDAEREATRAEKAQQAIDQIEKTENTTSKATLLQVGESVSFT</sequence>